<evidence type="ECO:0000313" key="2">
    <source>
        <dbReference type="EMBL" id="CAK9062582.1"/>
    </source>
</evidence>
<dbReference type="Proteomes" id="UP001642484">
    <property type="component" value="Unassembled WGS sequence"/>
</dbReference>
<keyword evidence="1" id="KW-0472">Membrane</keyword>
<feature type="transmembrane region" description="Helical" evidence="1">
    <location>
        <begin position="35"/>
        <end position="53"/>
    </location>
</feature>
<gene>
    <name evidence="2" type="ORF">CCMP2556_LOCUS30771</name>
</gene>
<keyword evidence="1" id="KW-0812">Transmembrane</keyword>
<sequence length="82" mass="9544">MANSPRMVLRYYLRVCLFFPMPGYAAIFWTDSYLLISLTLISLLAIPLHLFWMRHYLCKFNGSLGHWVCESVSKCFACCAKL</sequence>
<reference evidence="2 3" key="1">
    <citation type="submission" date="2024-02" db="EMBL/GenBank/DDBJ databases">
        <authorList>
            <person name="Chen Y."/>
            <person name="Shah S."/>
            <person name="Dougan E. K."/>
            <person name="Thang M."/>
            <person name="Chan C."/>
        </authorList>
    </citation>
    <scope>NUCLEOTIDE SEQUENCE [LARGE SCALE GENOMIC DNA]</scope>
</reference>
<keyword evidence="3" id="KW-1185">Reference proteome</keyword>
<accession>A0ABP0NI96</accession>
<name>A0ABP0NI96_9DINO</name>
<evidence type="ECO:0000256" key="1">
    <source>
        <dbReference type="SAM" id="Phobius"/>
    </source>
</evidence>
<protein>
    <submittedName>
        <fullName evidence="2">Uncharacterized protein</fullName>
    </submittedName>
</protein>
<proteinExistence type="predicted"/>
<feature type="transmembrane region" description="Helical" evidence="1">
    <location>
        <begin position="12"/>
        <end position="29"/>
    </location>
</feature>
<dbReference type="EMBL" id="CAXAMN010021707">
    <property type="protein sequence ID" value="CAK9062582.1"/>
    <property type="molecule type" value="Genomic_DNA"/>
</dbReference>
<organism evidence="2 3">
    <name type="scientific">Durusdinium trenchii</name>
    <dbReference type="NCBI Taxonomy" id="1381693"/>
    <lineage>
        <taxon>Eukaryota</taxon>
        <taxon>Sar</taxon>
        <taxon>Alveolata</taxon>
        <taxon>Dinophyceae</taxon>
        <taxon>Suessiales</taxon>
        <taxon>Symbiodiniaceae</taxon>
        <taxon>Durusdinium</taxon>
    </lineage>
</organism>
<comment type="caution">
    <text evidence="2">The sequence shown here is derived from an EMBL/GenBank/DDBJ whole genome shotgun (WGS) entry which is preliminary data.</text>
</comment>
<keyword evidence="1" id="KW-1133">Transmembrane helix</keyword>
<evidence type="ECO:0000313" key="3">
    <source>
        <dbReference type="Proteomes" id="UP001642484"/>
    </source>
</evidence>